<feature type="domain" description="DNA2/NAM7 helicase-like C-terminal" evidence="3">
    <location>
        <begin position="1385"/>
        <end position="1571"/>
    </location>
</feature>
<evidence type="ECO:0000259" key="2">
    <source>
        <dbReference type="Pfam" id="PF13086"/>
    </source>
</evidence>
<evidence type="ECO:0000313" key="6">
    <source>
        <dbReference type="Proteomes" id="UP000245391"/>
    </source>
</evidence>
<dbReference type="InterPro" id="IPR045055">
    <property type="entry name" value="DNA2/NAM7-like"/>
</dbReference>
<keyword evidence="5" id="KW-0378">Hydrolase</keyword>
<keyword evidence="5" id="KW-0547">Nucleotide-binding</keyword>
<evidence type="ECO:0000313" key="5">
    <source>
        <dbReference type="EMBL" id="PWS33208.1"/>
    </source>
</evidence>
<dbReference type="GO" id="GO:0004386">
    <property type="term" value="F:helicase activity"/>
    <property type="evidence" value="ECO:0007669"/>
    <property type="project" value="UniProtKB-KW"/>
</dbReference>
<proteinExistence type="predicted"/>
<dbReference type="Gene3D" id="3.40.960.10">
    <property type="entry name" value="VSR Endonuclease"/>
    <property type="match status" value="1"/>
</dbReference>
<dbReference type="Pfam" id="PF13087">
    <property type="entry name" value="AAA_12"/>
    <property type="match status" value="1"/>
</dbReference>
<organism evidence="5 6">
    <name type="scientific">Pedobacter paludis</name>
    <dbReference type="NCBI Taxonomy" id="2203212"/>
    <lineage>
        <taxon>Bacteria</taxon>
        <taxon>Pseudomonadati</taxon>
        <taxon>Bacteroidota</taxon>
        <taxon>Sphingobacteriia</taxon>
        <taxon>Sphingobacteriales</taxon>
        <taxon>Sphingobacteriaceae</taxon>
        <taxon>Pedobacter</taxon>
    </lineage>
</organism>
<evidence type="ECO:0000259" key="1">
    <source>
        <dbReference type="Pfam" id="PF11784"/>
    </source>
</evidence>
<dbReference type="Pfam" id="PF13195">
    <property type="entry name" value="DUF4011"/>
    <property type="match status" value="1"/>
</dbReference>
<dbReference type="OrthoDB" id="9757917at2"/>
<dbReference type="InterPro" id="IPR027417">
    <property type="entry name" value="P-loop_NTPase"/>
</dbReference>
<reference evidence="6" key="1">
    <citation type="submission" date="2018-05" db="EMBL/GenBank/DDBJ databases">
        <title>Pedobacter paludis sp. nov., isolated from wetland soil.</title>
        <authorList>
            <person name="Zhang Y."/>
        </authorList>
    </citation>
    <scope>NUCLEOTIDE SEQUENCE [LARGE SCALE GENOMIC DNA]</scope>
    <source>
        <strain evidence="6">R-8</strain>
    </source>
</reference>
<dbReference type="InterPro" id="IPR025103">
    <property type="entry name" value="DUF4011"/>
</dbReference>
<keyword evidence="5" id="KW-0067">ATP-binding</keyword>
<name>A0A317F6Q9_9SPHI</name>
<dbReference type="Pfam" id="PF13086">
    <property type="entry name" value="AAA_11"/>
    <property type="match status" value="2"/>
</dbReference>
<dbReference type="FunFam" id="3.40.50.300:FF:002063">
    <property type="entry name" value="DNA helicase related protein"/>
    <property type="match status" value="1"/>
</dbReference>
<dbReference type="Proteomes" id="UP000245391">
    <property type="component" value="Unassembled WGS sequence"/>
</dbReference>
<accession>A0A317F6Q9</accession>
<dbReference type="Pfam" id="PF18741">
    <property type="entry name" value="MTES_1575"/>
    <property type="match status" value="1"/>
</dbReference>
<dbReference type="InterPro" id="IPR041677">
    <property type="entry name" value="DNA2/NAM7_AAA_11"/>
</dbReference>
<dbReference type="Pfam" id="PF11784">
    <property type="entry name" value="DUF3320"/>
    <property type="match status" value="1"/>
</dbReference>
<dbReference type="PANTHER" id="PTHR10887:SF530">
    <property type="entry name" value="SUPERFAMILY I DNA HELICASES"/>
    <property type="match status" value="1"/>
</dbReference>
<feature type="domain" description="DNA2/NAM7 helicase helicase" evidence="2">
    <location>
        <begin position="1316"/>
        <end position="1358"/>
    </location>
</feature>
<evidence type="ECO:0000259" key="3">
    <source>
        <dbReference type="Pfam" id="PF13087"/>
    </source>
</evidence>
<dbReference type="InterPro" id="IPR049468">
    <property type="entry name" value="Restrct_endonuc-II-like_dom"/>
</dbReference>
<gene>
    <name evidence="5" type="ORF">DF947_00810</name>
</gene>
<dbReference type="InterPro" id="IPR041679">
    <property type="entry name" value="DNA2/NAM7-like_C"/>
</dbReference>
<dbReference type="SUPFAM" id="SSF52980">
    <property type="entry name" value="Restriction endonuclease-like"/>
    <property type="match status" value="1"/>
</dbReference>
<feature type="domain" description="DUF3320" evidence="1">
    <location>
        <begin position="1789"/>
        <end position="1837"/>
    </location>
</feature>
<dbReference type="InterPro" id="IPR011335">
    <property type="entry name" value="Restrct_endonuc-II-like"/>
</dbReference>
<keyword evidence="5" id="KW-0347">Helicase</keyword>
<protein>
    <submittedName>
        <fullName evidence="5">DNA helicase</fullName>
    </submittedName>
</protein>
<dbReference type="PANTHER" id="PTHR10887">
    <property type="entry name" value="DNA2/NAM7 HELICASE FAMILY"/>
    <property type="match status" value="1"/>
</dbReference>
<dbReference type="FunFam" id="3.40.960.10:FF:000002">
    <property type="entry name" value="DNA helicase related protein"/>
    <property type="match status" value="1"/>
</dbReference>
<feature type="domain" description="DNA2/NAM7 helicase helicase" evidence="2">
    <location>
        <begin position="667"/>
        <end position="745"/>
    </location>
</feature>
<sequence>MDKTMRSGQEVNFIYTPAINYAFQQNHVPTIRELTITNHSENDWKDIGLTISSEPDFAEIWKAEVAFLGPAQSQQFTNIPLLVSTKFLAELTERITGKLSLTIRIGDEITFQQTYTIDVLPFDQWPGVSILPEIMAAFVTPNNQQIPKIIHQASSLLGKWTGNPSFDDYQSRNPNRVRKQMAAIFETIANLQIVYCSVPASFEEQGQRIRLADAIFENKLANCLDLSLLYGACLEAVGIHPIIVVIKGHAFAGAWLVEESFADVVNDDPSLLTKRVVDGIGEICLIEATCMNAGQTYTFDQAVSSAELKMINTADFVLFIDVKRARFGSIRPLPLRAFTNLGWQIQEEAQPLRENQLPEEISIGERLLHAEKIEVSKQRLWERKLLDLTLRNSLLNIRITKSVIQFITINCAKLEDALADGEEFQVLAKPSDWNNQVRDSGVYQSLHQSDPIADLVKHELSHKRLRSYLSENEIGYALTHLYRASRTALEENGANTLYVALGMLKWYETDASERPRYAPILLLPVEIIRKSAQKGYVIRSREEETIMNITLLEMLRQDFGISIGGLENLPRDESGVDVQSVFNIIRQAIMAKSRWDVEEQALLGTFSFSKFILWNDIHNNAEQLCKNKVVASLVSGKLEWEPEENASVTEISDAQLHPSQLALPISTDSSQLQAILSAAQGKSFVLHGPPGTGKSQTITNIIANALYMGKKVLFVAAKKAALDVVESRLESIGIRPFCLELHSNKSKKSDVLQQLKAASEAPKNSAPGDFAMEAERLYQLRNELNGYVETLHQKNNFDFSLFELFTEYSKITAVENLIYFPSNAFASFDKEQLRNWQDTVEEIAAAAKMIGKAHQHPLSEMEPKQYVPSTKQEAGELLNTLTNLLSEQIQLCNSTKQYLKLEDTLATREEQLAFNQMAKLLTHLPDLPASMLETDSFEQVHAQVIGLAAHGLKRDELSTSLLANYSKEILSFSAQQTLIQWNIAEEKWFLPRWMKQNSLLKPLKRLSLSGKLDKDSVKETLQQVIDFQTEQEHIDKATFLPLLLGFMWKDGSPDWKAIATSSEHLIQINKAASLIVKTGSAATWRKKLALAFDEGTKAYLDRNSKTFKALLLTKDEILATTDKLSGLLNIDFDEVKGPNDWLSYLNEKAISWRSNLEQLKDWYNWTALRTKAANNGLSPVTSAFETGSVSTAEIIPQAYKAMYRAAADYIFEQSPLLTTFNSQLFEDKINRFRAISKKFEELTKAELYARLAAKIPSFTKEASQSSEVGMLQRAIKNNGRALSIRKLFDSIPDLLPRLTPCMLMSPISVAQYFDAESAKFDLVIFDEASQMPTCEAVGAIARAGSVIVVGDPKQMPPTNFFSNNNFDEDNVDKEDLESILDDCLALSMPSQHLLWHYRSKHESLIAFSNAKYYENKLLTFPSTDDIISKVQHVAVAGHYDKGKSRQNKFEAKAIIDEVVRRLSDAELATKSIGIVTFSSVQQTLIEDLLNEVFSLRPDLERIALEADEPIFIKNLENVQGDERDIILFSIGYGPDENGNVSHNFGPINREGGWRRLNVAVSRARYEMIVFSTLKSEQIDLNRTNSEGVMGLKAFLAYAEKGKVALPVRSKIGNSDGMGYEHVIAQELIKHGYEVHSQIGCSAYKIDLAIVDKKNSSSYILGILTDGKNYQRAHTSKDREVTQLSVLQQLGWNIHKVWSIEWWEKPDRVTNDILEAIRLAENDELRAAIIPQPAPNPEKEVSINALTKNEPIKNDEVLQTSIINKVEADRETPNFYTLTNLAAINADSSDEFFWGQNREKIKKQISDVLETEWPISKNLLCKRVLNAWNISRMGTRISYHFQTLLDEMHLSAINDAHREFFWPNESKPEDYKRYRIPKNDLEKRDADDLPAEEVANAVSEILGHQISLTKADLIRETGKLFGYARVGTNVEYAMAQGINKAIDLGIAKENNGRIVFNA</sequence>
<dbReference type="RefSeq" id="WP_109927795.1">
    <property type="nucleotide sequence ID" value="NZ_QGNY01000001.1"/>
</dbReference>
<dbReference type="Gene3D" id="3.40.50.300">
    <property type="entry name" value="P-loop containing nucleotide triphosphate hydrolases"/>
    <property type="match status" value="3"/>
</dbReference>
<evidence type="ECO:0000259" key="4">
    <source>
        <dbReference type="Pfam" id="PF18741"/>
    </source>
</evidence>
<dbReference type="Gene3D" id="3.10.620.30">
    <property type="match status" value="1"/>
</dbReference>
<dbReference type="EMBL" id="QGNY01000001">
    <property type="protein sequence ID" value="PWS33208.1"/>
    <property type="molecule type" value="Genomic_DNA"/>
</dbReference>
<dbReference type="InterPro" id="IPR021754">
    <property type="entry name" value="DUF3320"/>
</dbReference>
<dbReference type="InterPro" id="IPR047187">
    <property type="entry name" value="SF1_C_Upf1"/>
</dbReference>
<feature type="domain" description="Restriction endonuclease type II-like" evidence="4">
    <location>
        <begin position="1620"/>
        <end position="1716"/>
    </location>
</feature>
<dbReference type="SUPFAM" id="SSF52540">
    <property type="entry name" value="P-loop containing nucleoside triphosphate hydrolases"/>
    <property type="match status" value="1"/>
</dbReference>
<dbReference type="CDD" id="cd18808">
    <property type="entry name" value="SF1_C_Upf1"/>
    <property type="match status" value="1"/>
</dbReference>
<comment type="caution">
    <text evidence="5">The sequence shown here is derived from an EMBL/GenBank/DDBJ whole genome shotgun (WGS) entry which is preliminary data.</text>
</comment>
<keyword evidence="6" id="KW-1185">Reference proteome</keyword>